<evidence type="ECO:0000256" key="7">
    <source>
        <dbReference type="ARBA" id="ARBA00022737"/>
    </source>
</evidence>
<dbReference type="AlphaFoldDB" id="A0A8E0S560"/>
<dbReference type="FunFam" id="1.25.40.10:FF:000043">
    <property type="entry name" value="G-protein-signaling modulator 2 isoform X1"/>
    <property type="match status" value="1"/>
</dbReference>
<evidence type="ECO:0000256" key="4">
    <source>
        <dbReference type="ARBA" id="ARBA00022475"/>
    </source>
</evidence>
<keyword evidence="14" id="KW-1185">Reference proteome</keyword>
<feature type="region of interest" description="Disordered" evidence="11">
    <location>
        <begin position="330"/>
        <end position="358"/>
    </location>
</feature>
<keyword evidence="6" id="KW-0597">Phosphoprotein</keyword>
<keyword evidence="7" id="KW-0677">Repeat</keyword>
<reference evidence="13" key="1">
    <citation type="submission" date="2019-05" db="EMBL/GenBank/DDBJ databases">
        <title>Annotation for the trematode Fasciolopsis buski.</title>
        <authorList>
            <person name="Choi Y.-J."/>
        </authorList>
    </citation>
    <scope>NUCLEOTIDE SEQUENCE</scope>
    <source>
        <strain evidence="13">HT</strain>
        <tissue evidence="13">Whole worm</tissue>
    </source>
</reference>
<sequence length="459" mass="51153">MHLLRNQTQLSTGNVVNESQASGNLGNTLKMLGKYEEAVKCFNRQLVLARQLEDKQLEARALYNLGSVYHAKGKQWARQAGQSDPGEFPTEAAEAQRKALDFYKQNLSLVRELGDRPAEGRVYGNLGNTYYLLGQFHKAVECHQERLNFATEFGDVAAQRRAYSNLGNAHIYLADFASAASNYRNALLLAQQLNAVELEAQACYSLGNTFTLIREPNKAVIYYLRHLVIARRLGDRVGEGRAHWSLANTFITLGRYDLALRCARRHRRIAQQLACVFVCVYVCACSMLIPNFLLQLHDDTGSMTAQLMIREVQSLITRLIPEGCNQNVADSNSVPDSAPSCTRNGIPSSDSEITNPSCGPSHLPTAGDFADEENPDLSADAELDADLDRELAAKADKFLDTVELVSLSEDGRTTTITRLGCLGKRIFDLVLFGVSFYLSFLLLYFIEYDESRVTFYNSE</sequence>
<evidence type="ECO:0000256" key="5">
    <source>
        <dbReference type="ARBA" id="ARBA00022490"/>
    </source>
</evidence>
<keyword evidence="9 12" id="KW-0472">Membrane</keyword>
<comment type="similarity">
    <text evidence="3">Belongs to the GPSM family.</text>
</comment>
<evidence type="ECO:0000256" key="6">
    <source>
        <dbReference type="ARBA" id="ARBA00022553"/>
    </source>
</evidence>
<evidence type="ECO:0000256" key="12">
    <source>
        <dbReference type="SAM" id="Phobius"/>
    </source>
</evidence>
<organism evidence="13 14">
    <name type="scientific">Fasciolopsis buskii</name>
    <dbReference type="NCBI Taxonomy" id="27845"/>
    <lineage>
        <taxon>Eukaryota</taxon>
        <taxon>Metazoa</taxon>
        <taxon>Spiralia</taxon>
        <taxon>Lophotrochozoa</taxon>
        <taxon>Platyhelminthes</taxon>
        <taxon>Trematoda</taxon>
        <taxon>Digenea</taxon>
        <taxon>Plagiorchiida</taxon>
        <taxon>Echinostomata</taxon>
        <taxon>Echinostomatoidea</taxon>
        <taxon>Fasciolidae</taxon>
        <taxon>Fasciolopsis</taxon>
    </lineage>
</organism>
<dbReference type="GO" id="GO:0000132">
    <property type="term" value="P:establishment of mitotic spindle orientation"/>
    <property type="evidence" value="ECO:0007669"/>
    <property type="project" value="TreeGrafter"/>
</dbReference>
<evidence type="ECO:0000256" key="3">
    <source>
        <dbReference type="ARBA" id="ARBA00006600"/>
    </source>
</evidence>
<protein>
    <submittedName>
        <fullName evidence="13">G-protein-signaling modulator 2</fullName>
    </submittedName>
</protein>
<dbReference type="OrthoDB" id="286233at2759"/>
<dbReference type="InterPro" id="IPR011990">
    <property type="entry name" value="TPR-like_helical_dom_sf"/>
</dbReference>
<keyword evidence="12" id="KW-1133">Transmembrane helix</keyword>
<proteinExistence type="inferred from homology"/>
<evidence type="ECO:0000256" key="10">
    <source>
        <dbReference type="PROSITE-ProRule" id="PRU00339"/>
    </source>
</evidence>
<dbReference type="Pfam" id="PF07721">
    <property type="entry name" value="TPR_4"/>
    <property type="match status" value="1"/>
</dbReference>
<comment type="subcellular location">
    <subcellularLocation>
        <location evidence="1">Cell membrane</location>
    </subcellularLocation>
    <subcellularLocation>
        <location evidence="2">Cytoplasm</location>
    </subcellularLocation>
</comment>
<evidence type="ECO:0000256" key="9">
    <source>
        <dbReference type="ARBA" id="ARBA00023136"/>
    </source>
</evidence>
<dbReference type="GO" id="GO:0005886">
    <property type="term" value="C:plasma membrane"/>
    <property type="evidence" value="ECO:0007669"/>
    <property type="project" value="UniProtKB-SubCell"/>
</dbReference>
<dbReference type="SMART" id="SM00028">
    <property type="entry name" value="TPR"/>
    <property type="match status" value="5"/>
</dbReference>
<keyword evidence="4" id="KW-1003">Cell membrane</keyword>
<feature type="transmembrane region" description="Helical" evidence="12">
    <location>
        <begin position="426"/>
        <end position="446"/>
    </location>
</feature>
<evidence type="ECO:0000256" key="8">
    <source>
        <dbReference type="ARBA" id="ARBA00022803"/>
    </source>
</evidence>
<dbReference type="Proteomes" id="UP000728185">
    <property type="component" value="Unassembled WGS sequence"/>
</dbReference>
<dbReference type="PANTHER" id="PTHR45954">
    <property type="entry name" value="LD33695P"/>
    <property type="match status" value="1"/>
</dbReference>
<evidence type="ECO:0000313" key="14">
    <source>
        <dbReference type="Proteomes" id="UP000728185"/>
    </source>
</evidence>
<accession>A0A8E0S560</accession>
<gene>
    <name evidence="13" type="ORF">FBUS_06209</name>
</gene>
<dbReference type="EMBL" id="LUCM01002997">
    <property type="protein sequence ID" value="KAA0196474.1"/>
    <property type="molecule type" value="Genomic_DNA"/>
</dbReference>
<evidence type="ECO:0000256" key="2">
    <source>
        <dbReference type="ARBA" id="ARBA00004496"/>
    </source>
</evidence>
<dbReference type="PROSITE" id="PS50005">
    <property type="entry name" value="TPR"/>
    <property type="match status" value="1"/>
</dbReference>
<dbReference type="InterPro" id="IPR019734">
    <property type="entry name" value="TPR_rpt"/>
</dbReference>
<dbReference type="GO" id="GO:0005092">
    <property type="term" value="F:GDP-dissociation inhibitor activity"/>
    <property type="evidence" value="ECO:0007669"/>
    <property type="project" value="TreeGrafter"/>
</dbReference>
<comment type="caution">
    <text evidence="13">The sequence shown here is derived from an EMBL/GenBank/DDBJ whole genome shotgun (WGS) entry which is preliminary data.</text>
</comment>
<keyword evidence="12" id="KW-0812">Transmembrane</keyword>
<dbReference type="InterPro" id="IPR011717">
    <property type="entry name" value="TPR-4"/>
</dbReference>
<evidence type="ECO:0000256" key="1">
    <source>
        <dbReference type="ARBA" id="ARBA00004236"/>
    </source>
</evidence>
<dbReference type="PANTHER" id="PTHR45954:SF1">
    <property type="entry name" value="LD33695P"/>
    <property type="match status" value="1"/>
</dbReference>
<dbReference type="Pfam" id="PF13424">
    <property type="entry name" value="TPR_12"/>
    <property type="match status" value="2"/>
</dbReference>
<keyword evidence="5" id="KW-0963">Cytoplasm</keyword>
<dbReference type="SUPFAM" id="SSF48452">
    <property type="entry name" value="TPR-like"/>
    <property type="match status" value="1"/>
</dbReference>
<name>A0A8E0S560_9TREM</name>
<dbReference type="Gene3D" id="1.25.40.10">
    <property type="entry name" value="Tetratricopeptide repeat domain"/>
    <property type="match status" value="1"/>
</dbReference>
<dbReference type="GO" id="GO:0001965">
    <property type="term" value="F:G-protein alpha-subunit binding"/>
    <property type="evidence" value="ECO:0007669"/>
    <property type="project" value="TreeGrafter"/>
</dbReference>
<keyword evidence="8 10" id="KW-0802">TPR repeat</keyword>
<evidence type="ECO:0000313" key="13">
    <source>
        <dbReference type="EMBL" id="KAA0196474.1"/>
    </source>
</evidence>
<feature type="transmembrane region" description="Helical" evidence="12">
    <location>
        <begin position="269"/>
        <end position="294"/>
    </location>
</feature>
<dbReference type="GO" id="GO:0005938">
    <property type="term" value="C:cell cortex"/>
    <property type="evidence" value="ECO:0007669"/>
    <property type="project" value="TreeGrafter"/>
</dbReference>
<dbReference type="Pfam" id="PF13176">
    <property type="entry name" value="TPR_7"/>
    <property type="match status" value="1"/>
</dbReference>
<dbReference type="InterPro" id="IPR052386">
    <property type="entry name" value="GPSM"/>
</dbReference>
<dbReference type="GO" id="GO:0042802">
    <property type="term" value="F:identical protein binding"/>
    <property type="evidence" value="ECO:0007669"/>
    <property type="project" value="InterPro"/>
</dbReference>
<evidence type="ECO:0000256" key="11">
    <source>
        <dbReference type="SAM" id="MobiDB-lite"/>
    </source>
</evidence>
<feature type="repeat" description="TPR" evidence="10">
    <location>
        <begin position="19"/>
        <end position="52"/>
    </location>
</feature>